<gene>
    <name evidence="11" type="primary">accB</name>
    <name evidence="11" type="ordered locus">CTA_0130</name>
</gene>
<comment type="pathway">
    <text evidence="2 9">Lipid metabolism; fatty acid biosynthesis.</text>
</comment>
<dbReference type="KEGG" id="cta:CTA_0130"/>
<keyword evidence="8 9" id="KW-0092">Biotin</keyword>
<reference evidence="11 12" key="1">
    <citation type="journal article" date="2005" name="Infect. Immun.">
        <title>Comparative genomic analysis of Chlamydia trachomatis oculotropic and genitotropic strains.</title>
        <authorList>
            <person name="Carlson J.H."/>
            <person name="Porcella S.F."/>
            <person name="McClarty G."/>
            <person name="Caldwell H.D."/>
        </authorList>
    </citation>
    <scope>NUCLEOTIDE SEQUENCE [LARGE SCALE GENOMIC DNA]</scope>
    <source>
        <strain evidence="12">ATCC VR-571B / DSM 19440 / HAR-13</strain>
    </source>
</reference>
<evidence type="ECO:0000256" key="2">
    <source>
        <dbReference type="ARBA" id="ARBA00005194"/>
    </source>
</evidence>
<evidence type="ECO:0000256" key="3">
    <source>
        <dbReference type="ARBA" id="ARBA00017562"/>
    </source>
</evidence>
<dbReference type="UniPathway" id="UPA00094"/>
<dbReference type="InterPro" id="IPR001249">
    <property type="entry name" value="AcCoA_biotinCC"/>
</dbReference>
<dbReference type="PROSITE" id="PS00188">
    <property type="entry name" value="BIOTIN"/>
    <property type="match status" value="1"/>
</dbReference>
<dbReference type="InterPro" id="IPR000089">
    <property type="entry name" value="Biotin_lipoyl"/>
</dbReference>
<feature type="domain" description="Lipoyl-binding" evidence="10">
    <location>
        <begin position="86"/>
        <end position="162"/>
    </location>
</feature>
<keyword evidence="6 9" id="KW-0443">Lipid metabolism</keyword>
<dbReference type="InterPro" id="IPR001882">
    <property type="entry name" value="Biotin_BS"/>
</dbReference>
<sequence length="164" mass="18198">MDLKQIEKLMIAMGRNKMKRIVIKREGLELELERDTVPSIQEPVFYDNRLFAGFSQERPIPTDQNLGNPIVKESIEKKESEAPAQGDFIVSPLVGTFYGSPSPEAPAFIKPGDTVSEDTVVCIVEAMKVMNEVKAGMSGRVEEILITNGDPVQFGSKLFRIVKA</sequence>
<dbReference type="PROSITE" id="PS50968">
    <property type="entry name" value="BIOTINYL_LIPOYL"/>
    <property type="match status" value="1"/>
</dbReference>
<evidence type="ECO:0000256" key="9">
    <source>
        <dbReference type="RuleBase" id="RU364072"/>
    </source>
</evidence>
<proteinExistence type="predicted"/>
<keyword evidence="12" id="KW-1185">Reference proteome</keyword>
<evidence type="ECO:0000256" key="8">
    <source>
        <dbReference type="ARBA" id="ARBA00023267"/>
    </source>
</evidence>
<evidence type="ECO:0000313" key="11">
    <source>
        <dbReference type="EMBL" id="AAX50376.1"/>
    </source>
</evidence>
<dbReference type="NCBIfam" id="TIGR00531">
    <property type="entry name" value="BCCP"/>
    <property type="match status" value="1"/>
</dbReference>
<dbReference type="SUPFAM" id="SSF51230">
    <property type="entry name" value="Single hybrid motif"/>
    <property type="match status" value="1"/>
</dbReference>
<protein>
    <recommendedName>
        <fullName evidence="3 9">Biotin carboxyl carrier protein of acetyl-CoA carboxylase</fullName>
    </recommendedName>
</protein>
<dbReference type="InterPro" id="IPR050709">
    <property type="entry name" value="Biotin_Carboxyl_Carrier/Decarb"/>
</dbReference>
<evidence type="ECO:0000259" key="10">
    <source>
        <dbReference type="PROSITE" id="PS50968"/>
    </source>
</evidence>
<dbReference type="InterPro" id="IPR011053">
    <property type="entry name" value="Single_hybrid_motif"/>
</dbReference>
<dbReference type="GO" id="GO:0003989">
    <property type="term" value="F:acetyl-CoA carboxylase activity"/>
    <property type="evidence" value="ECO:0007669"/>
    <property type="project" value="InterPro"/>
</dbReference>
<dbReference type="GO" id="GO:0009317">
    <property type="term" value="C:acetyl-CoA carboxylase complex"/>
    <property type="evidence" value="ECO:0007669"/>
    <property type="project" value="InterPro"/>
</dbReference>
<accession>A0A0H2X0N7</accession>
<organism evidence="11 12">
    <name type="scientific">Chlamydia trachomatis serovar A (strain ATCC VR-571B / DSM 19440 / HAR-13)</name>
    <dbReference type="NCBI Taxonomy" id="315277"/>
    <lineage>
        <taxon>Bacteria</taxon>
        <taxon>Pseudomonadati</taxon>
        <taxon>Chlamydiota</taxon>
        <taxon>Chlamydiia</taxon>
        <taxon>Chlamydiales</taxon>
        <taxon>Chlamydiaceae</taxon>
        <taxon>Chlamydia/Chlamydophila group</taxon>
        <taxon>Chlamydia</taxon>
    </lineage>
</organism>
<comment type="function">
    <text evidence="1 9">This protein is a component of the acetyl coenzyme A carboxylase complex; first, biotin carboxylase catalyzes the carboxylation of the carrier protein and then the transcarboxylase transfers the carboxyl group to form malonyl-CoA.</text>
</comment>
<dbReference type="Proteomes" id="UP000002532">
    <property type="component" value="Chromosome"/>
</dbReference>
<evidence type="ECO:0000256" key="5">
    <source>
        <dbReference type="ARBA" id="ARBA00022832"/>
    </source>
</evidence>
<dbReference type="Pfam" id="PF00364">
    <property type="entry name" value="Biotin_lipoyl"/>
    <property type="match status" value="1"/>
</dbReference>
<dbReference type="EMBL" id="CP000051">
    <property type="protein sequence ID" value="AAX50376.1"/>
    <property type="molecule type" value="Genomic_DNA"/>
</dbReference>
<keyword evidence="4 9" id="KW-0444">Lipid biosynthesis</keyword>
<dbReference type="HOGENOM" id="CLU_016733_3_0_0"/>
<dbReference type="AlphaFoldDB" id="A0A0H2X0N7"/>
<dbReference type="SMR" id="A0A0H2X0N7"/>
<evidence type="ECO:0000313" key="12">
    <source>
        <dbReference type="Proteomes" id="UP000002532"/>
    </source>
</evidence>
<keyword evidence="7 9" id="KW-0275">Fatty acid biosynthesis</keyword>
<name>A0A0H2X0N7_CHLTA</name>
<dbReference type="Gene3D" id="2.40.50.100">
    <property type="match status" value="1"/>
</dbReference>
<evidence type="ECO:0000256" key="6">
    <source>
        <dbReference type="ARBA" id="ARBA00023098"/>
    </source>
</evidence>
<evidence type="ECO:0000256" key="1">
    <source>
        <dbReference type="ARBA" id="ARBA00003761"/>
    </source>
</evidence>
<evidence type="ECO:0000256" key="4">
    <source>
        <dbReference type="ARBA" id="ARBA00022516"/>
    </source>
</evidence>
<dbReference type="PRINTS" id="PR01071">
    <property type="entry name" value="ACOABIOTINCC"/>
</dbReference>
<keyword evidence="5 9" id="KW-0276">Fatty acid metabolism</keyword>
<dbReference type="GO" id="GO:0006633">
    <property type="term" value="P:fatty acid biosynthetic process"/>
    <property type="evidence" value="ECO:0007669"/>
    <property type="project" value="UniProtKB-UniPathway"/>
</dbReference>
<dbReference type="CDD" id="cd06850">
    <property type="entry name" value="biotinyl_domain"/>
    <property type="match status" value="1"/>
</dbReference>
<keyword evidence="11" id="KW-0436">Ligase</keyword>
<dbReference type="RefSeq" id="WP_009871470.1">
    <property type="nucleotide sequence ID" value="NC_007429.1"/>
</dbReference>
<dbReference type="PANTHER" id="PTHR45266:SF3">
    <property type="entry name" value="OXALOACETATE DECARBOXYLASE ALPHA CHAIN"/>
    <property type="match status" value="1"/>
</dbReference>
<dbReference type="PANTHER" id="PTHR45266">
    <property type="entry name" value="OXALOACETATE DECARBOXYLASE ALPHA CHAIN"/>
    <property type="match status" value="1"/>
</dbReference>
<evidence type="ECO:0000256" key="7">
    <source>
        <dbReference type="ARBA" id="ARBA00023160"/>
    </source>
</evidence>